<evidence type="ECO:0000256" key="1">
    <source>
        <dbReference type="SAM" id="MobiDB-lite"/>
    </source>
</evidence>
<dbReference type="Proteomes" id="UP000281406">
    <property type="component" value="Unassembled WGS sequence"/>
</dbReference>
<accession>A0A3N0XKX8</accession>
<name>A0A3N0XKX8_ANAGA</name>
<comment type="caution">
    <text evidence="2">The sequence shown here is derived from an EMBL/GenBank/DDBJ whole genome shotgun (WGS) entry which is preliminary data.</text>
</comment>
<sequence>MGDMLAHGTPVIQSLLSGSEVLVQAQHVPQQFQPKSPRVPQSQLATLTNPWASQPNPNTGLSQHFQYIPYPHLQQPQNMGHMGRVNMHMPAFRGNVFPVAGPQPVVPVRPGNTFHINTFPATGMTFSGTTEVQPPSVVAVPPSGDAIPATGGSHPNNGVQPNRIATVQDHERVPCDHVQSAENPLTNTGPLSSGHGTFISAVLPTFQPDPHYNDPNLVPTTFPTPEEALVPASPPLLSDTVDTKTDLHP</sequence>
<evidence type="ECO:0008006" key="4">
    <source>
        <dbReference type="Google" id="ProtNLM"/>
    </source>
</evidence>
<dbReference type="OrthoDB" id="8925649at2759"/>
<keyword evidence="3" id="KW-1185">Reference proteome</keyword>
<reference evidence="2 3" key="1">
    <citation type="submission" date="2018-10" db="EMBL/GenBank/DDBJ databases">
        <title>Genome assembly for a Yunnan-Guizhou Plateau 3E fish, Anabarilius grahami (Regan), and its evolutionary and genetic applications.</title>
        <authorList>
            <person name="Jiang W."/>
        </authorList>
    </citation>
    <scope>NUCLEOTIDE SEQUENCE [LARGE SCALE GENOMIC DNA]</scope>
    <source>
        <strain evidence="2">AG-KIZ</strain>
        <tissue evidence="2">Muscle</tissue>
    </source>
</reference>
<gene>
    <name evidence="2" type="ORF">DPX16_16249</name>
</gene>
<feature type="region of interest" description="Disordered" evidence="1">
    <location>
        <begin position="228"/>
        <end position="249"/>
    </location>
</feature>
<protein>
    <recommendedName>
        <fullName evidence="4">Ameloblastin</fullName>
    </recommendedName>
</protein>
<dbReference type="EMBL" id="RJVU01071404">
    <property type="protein sequence ID" value="ROI47826.1"/>
    <property type="molecule type" value="Genomic_DNA"/>
</dbReference>
<organism evidence="2 3">
    <name type="scientific">Anabarilius grahami</name>
    <name type="common">Kanglang fish</name>
    <name type="synonym">Barilius grahami</name>
    <dbReference type="NCBI Taxonomy" id="495550"/>
    <lineage>
        <taxon>Eukaryota</taxon>
        <taxon>Metazoa</taxon>
        <taxon>Chordata</taxon>
        <taxon>Craniata</taxon>
        <taxon>Vertebrata</taxon>
        <taxon>Euteleostomi</taxon>
        <taxon>Actinopterygii</taxon>
        <taxon>Neopterygii</taxon>
        <taxon>Teleostei</taxon>
        <taxon>Ostariophysi</taxon>
        <taxon>Cypriniformes</taxon>
        <taxon>Xenocyprididae</taxon>
        <taxon>Xenocypridinae</taxon>
        <taxon>Xenocypridinae incertae sedis</taxon>
        <taxon>Anabarilius</taxon>
    </lineage>
</organism>
<evidence type="ECO:0000313" key="3">
    <source>
        <dbReference type="Proteomes" id="UP000281406"/>
    </source>
</evidence>
<proteinExistence type="predicted"/>
<evidence type="ECO:0000313" key="2">
    <source>
        <dbReference type="EMBL" id="ROI47826.1"/>
    </source>
</evidence>
<dbReference type="AlphaFoldDB" id="A0A3N0XKX8"/>